<name>A0A481ZCY4_9VIRU</name>
<accession>A0A481ZCY4</accession>
<proteinExistence type="predicted"/>
<organism evidence="1">
    <name type="scientific">Pithovirus LCPAC401</name>
    <dbReference type="NCBI Taxonomy" id="2506595"/>
    <lineage>
        <taxon>Viruses</taxon>
        <taxon>Pithoviruses</taxon>
    </lineage>
</organism>
<evidence type="ECO:0000313" key="1">
    <source>
        <dbReference type="EMBL" id="QBK92531.1"/>
    </source>
</evidence>
<dbReference type="EMBL" id="MK500578">
    <property type="protein sequence ID" value="QBK92531.1"/>
    <property type="molecule type" value="Genomic_DNA"/>
</dbReference>
<protein>
    <submittedName>
        <fullName evidence="1">Uncharacterized protein</fullName>
    </submittedName>
</protein>
<gene>
    <name evidence="1" type="ORF">LCPAC401_01690</name>
</gene>
<reference evidence="1" key="1">
    <citation type="journal article" date="2019" name="MBio">
        <title>Virus Genomes from Deep Sea Sediments Expand the Ocean Megavirome and Support Independent Origins of Viral Gigantism.</title>
        <authorList>
            <person name="Backstrom D."/>
            <person name="Yutin N."/>
            <person name="Jorgensen S.L."/>
            <person name="Dharamshi J."/>
            <person name="Homa F."/>
            <person name="Zaremba-Niedwiedzka K."/>
            <person name="Spang A."/>
            <person name="Wolf Y.I."/>
            <person name="Koonin E.V."/>
            <person name="Ettema T.J."/>
        </authorList>
    </citation>
    <scope>NUCLEOTIDE SEQUENCE</scope>
</reference>
<sequence>MWKRRVLNEYGVDYTHDETWKELAKDLFQADMINLNKVWIDGITYGKLLKECLSNHDYITKFLDRNRATCYIFPPAVTGLEDAKEYVIREYGGSYAYQYVYNRFDKHKNYILRDEERVMKTIKYSTREFAIIANAIYQIENHDDDPIYSIMEYCKFSDSDLNIWYHL</sequence>